<dbReference type="SUPFAM" id="SSF82199">
    <property type="entry name" value="SET domain"/>
    <property type="match status" value="1"/>
</dbReference>
<dbReference type="Pfam" id="PF00856">
    <property type="entry name" value="SET"/>
    <property type="match status" value="1"/>
</dbReference>
<feature type="domain" description="SET" evidence="1">
    <location>
        <begin position="284"/>
        <end position="434"/>
    </location>
</feature>
<sequence>MELYPAFTSQPEKTGEDTRGGLMVESVRKLESIRAFDSEAWRVSTAFVVMNARPFQKRQVPSPAYILITDGGANNYENVPEPNVLFPWCKNVWQGLPTFHLGPCVTDELVTINLLKVLSTSHNFNANSSSVFSNEVKKGQKRRNLNWFQWLTTPENIMKRSEAGHASNHNLLALSQQRVYGLANSTDLICEPYESPFFSASKRSVYKYDQVVPPSDLEPFRDGFYKSTCFPNPTDGEPPEEYYCIFINPTINHGQGMVIVTPIKLFEDSLDAGLNLSDEPPNHRALKVVPMPEKGGMGARAARKLQRGDQVTSTLPVGLFPCVKAGWNTPFGHSIRRQAIDHLPLETRAAVASLHGVGETEDEFVSNVIDSNMFAAKLFGDESMQFGSLVLMPSRLNHACRPNVVYYVDHETQLLHLKAIESIAKGEELTISYRALDATREARRSDLKLAYGFNCTCSHCAMSEELGKLSDQRISRILKLRVRYLYEDPSLTSQDAEELLNLCKIEKIPWCITTANIIAAEFYNSLGKMQKVKEHAEEAKNMGLILAGPSWSDLGAVEMLLSDPEKHESHFSRK</sequence>
<organism evidence="3 4">
    <name type="scientific">Puccinia coronata f. sp. avenae</name>
    <dbReference type="NCBI Taxonomy" id="200324"/>
    <lineage>
        <taxon>Eukaryota</taxon>
        <taxon>Fungi</taxon>
        <taxon>Dikarya</taxon>
        <taxon>Basidiomycota</taxon>
        <taxon>Pucciniomycotina</taxon>
        <taxon>Pucciniomycetes</taxon>
        <taxon>Pucciniales</taxon>
        <taxon>Pucciniaceae</taxon>
        <taxon>Puccinia</taxon>
    </lineage>
</organism>
<dbReference type="AlphaFoldDB" id="A0A2N5V6Q1"/>
<gene>
    <name evidence="3" type="ORF">PCASD_07068</name>
    <name evidence="2" type="ORF">PCASD_14540</name>
</gene>
<dbReference type="EMBL" id="PGCI01000670">
    <property type="protein sequence ID" value="PLW22270.1"/>
    <property type="molecule type" value="Genomic_DNA"/>
</dbReference>
<dbReference type="PROSITE" id="PS50280">
    <property type="entry name" value="SET"/>
    <property type="match status" value="1"/>
</dbReference>
<dbReference type="PANTHER" id="PTHR47332">
    <property type="entry name" value="SET DOMAIN-CONTAINING PROTEIN 5"/>
    <property type="match status" value="1"/>
</dbReference>
<dbReference type="InterPro" id="IPR046341">
    <property type="entry name" value="SET_dom_sf"/>
</dbReference>
<evidence type="ECO:0000259" key="1">
    <source>
        <dbReference type="PROSITE" id="PS50280"/>
    </source>
</evidence>
<accession>A0A2N5V6Q1</accession>
<evidence type="ECO:0000313" key="3">
    <source>
        <dbReference type="EMBL" id="PLW45671.1"/>
    </source>
</evidence>
<dbReference type="EMBL" id="PGCI01000046">
    <property type="protein sequence ID" value="PLW45671.1"/>
    <property type="molecule type" value="Genomic_DNA"/>
</dbReference>
<dbReference type="CDD" id="cd20071">
    <property type="entry name" value="SET_SMYD"/>
    <property type="match status" value="1"/>
</dbReference>
<evidence type="ECO:0000313" key="2">
    <source>
        <dbReference type="EMBL" id="PLW22270.1"/>
    </source>
</evidence>
<dbReference type="PANTHER" id="PTHR47332:SF6">
    <property type="entry name" value="SET DOMAIN-CONTAINING PROTEIN"/>
    <property type="match status" value="1"/>
</dbReference>
<dbReference type="InterPro" id="IPR001214">
    <property type="entry name" value="SET_dom"/>
</dbReference>
<evidence type="ECO:0000313" key="4">
    <source>
        <dbReference type="Proteomes" id="UP000235392"/>
    </source>
</evidence>
<protein>
    <recommendedName>
        <fullName evidence="1">SET domain-containing protein</fullName>
    </recommendedName>
</protein>
<proteinExistence type="predicted"/>
<reference evidence="3 4" key="1">
    <citation type="submission" date="2017-11" db="EMBL/GenBank/DDBJ databases">
        <title>De novo assembly and phasing of dikaryotic genomes from two isolates of Puccinia coronata f. sp. avenae, the causal agent of oat crown rust.</title>
        <authorList>
            <person name="Miller M.E."/>
            <person name="Zhang Y."/>
            <person name="Omidvar V."/>
            <person name="Sperschneider J."/>
            <person name="Schwessinger B."/>
            <person name="Raley C."/>
            <person name="Palmer J.M."/>
            <person name="Garnica D."/>
            <person name="Upadhyaya N."/>
            <person name="Rathjen J."/>
            <person name="Taylor J.M."/>
            <person name="Park R.F."/>
            <person name="Dodds P.N."/>
            <person name="Hirsch C.D."/>
            <person name="Kianian S.F."/>
            <person name="Figueroa M."/>
        </authorList>
    </citation>
    <scope>NUCLEOTIDE SEQUENCE [LARGE SCALE GENOMIC DNA]</scope>
    <source>
        <strain evidence="3">12SD80</strain>
    </source>
</reference>
<dbReference type="Proteomes" id="UP000235392">
    <property type="component" value="Unassembled WGS sequence"/>
</dbReference>
<dbReference type="InterPro" id="IPR053185">
    <property type="entry name" value="SET_domain_protein"/>
</dbReference>
<name>A0A2N5V6Q1_9BASI</name>
<dbReference type="Gene3D" id="2.170.270.10">
    <property type="entry name" value="SET domain"/>
    <property type="match status" value="1"/>
</dbReference>
<comment type="caution">
    <text evidence="3">The sequence shown here is derived from an EMBL/GenBank/DDBJ whole genome shotgun (WGS) entry which is preliminary data.</text>
</comment>